<feature type="transmembrane region" description="Helical" evidence="1">
    <location>
        <begin position="220"/>
        <end position="237"/>
    </location>
</feature>
<feature type="transmembrane region" description="Helical" evidence="1">
    <location>
        <begin position="257"/>
        <end position="276"/>
    </location>
</feature>
<keyword evidence="1" id="KW-0472">Membrane</keyword>
<gene>
    <name evidence="3" type="ORF">FBD94_19640</name>
</gene>
<feature type="transmembrane region" description="Helical" evidence="1">
    <location>
        <begin position="288"/>
        <end position="312"/>
    </location>
</feature>
<keyword evidence="3" id="KW-0012">Acyltransferase</keyword>
<dbReference type="GO" id="GO:0016020">
    <property type="term" value="C:membrane"/>
    <property type="evidence" value="ECO:0007669"/>
    <property type="project" value="TreeGrafter"/>
</dbReference>
<evidence type="ECO:0000256" key="1">
    <source>
        <dbReference type="SAM" id="Phobius"/>
    </source>
</evidence>
<dbReference type="InterPro" id="IPR002656">
    <property type="entry name" value="Acyl_transf_3_dom"/>
</dbReference>
<dbReference type="PANTHER" id="PTHR23028">
    <property type="entry name" value="ACETYLTRANSFERASE"/>
    <property type="match status" value="1"/>
</dbReference>
<sequence>MENRDHYVPFNHFRFYELDLMRFLAALSVLFYHYTFFATRIHSTPEFGIDKLLRYGYLGVDAFFMISGYVVLMSSMNKSPKYFFVSRVTRLYPAFWTACLLTFAILYFGKITQPGVPVANFKLLAYNLTMLQGFFGKPDLNGVFWTLTYEIGFYFIILLIAALKFWKNLLPIILLWLGYTFIAGPHTASNAFYFLLMPKYSCCFIAGMLCYLLRIKYASAWKIYLLLTVCYLLNIKHDIVIMEDMNNYYHDANAYRSYIMIIIVTILYLFFLLSALQKLDFSKLKQVAQLGVLTYPLYLIHGFGIGAFMIWGNHINKYILLAAVTIVMILFSFIIYKYIEKKVQPLLKSLITKLIDFSS</sequence>
<keyword evidence="1" id="KW-1133">Transmembrane helix</keyword>
<dbReference type="PANTHER" id="PTHR23028:SF53">
    <property type="entry name" value="ACYL_TRANSF_3 DOMAIN-CONTAINING PROTEIN"/>
    <property type="match status" value="1"/>
</dbReference>
<feature type="transmembrane region" description="Helical" evidence="1">
    <location>
        <begin position="52"/>
        <end position="71"/>
    </location>
</feature>
<feature type="transmembrane region" description="Helical" evidence="1">
    <location>
        <begin position="142"/>
        <end position="162"/>
    </location>
</feature>
<name>A0A4U1GAQ5_9SPHI</name>
<protein>
    <submittedName>
        <fullName evidence="3">Acyltransferase</fullName>
    </submittedName>
</protein>
<feature type="transmembrane region" description="Helical" evidence="1">
    <location>
        <begin position="318"/>
        <end position="339"/>
    </location>
</feature>
<feature type="transmembrane region" description="Helical" evidence="1">
    <location>
        <begin position="20"/>
        <end position="40"/>
    </location>
</feature>
<keyword evidence="1" id="KW-0812">Transmembrane</keyword>
<dbReference type="InterPro" id="IPR050879">
    <property type="entry name" value="Acyltransferase_3"/>
</dbReference>
<feature type="transmembrane region" description="Helical" evidence="1">
    <location>
        <begin position="192"/>
        <end position="213"/>
    </location>
</feature>
<feature type="transmembrane region" description="Helical" evidence="1">
    <location>
        <begin position="91"/>
        <end position="109"/>
    </location>
</feature>
<comment type="caution">
    <text evidence="3">The sequence shown here is derived from an EMBL/GenBank/DDBJ whole genome shotgun (WGS) entry which is preliminary data.</text>
</comment>
<proteinExistence type="predicted"/>
<evidence type="ECO:0000313" key="4">
    <source>
        <dbReference type="Proteomes" id="UP000309594"/>
    </source>
</evidence>
<dbReference type="GO" id="GO:0000271">
    <property type="term" value="P:polysaccharide biosynthetic process"/>
    <property type="evidence" value="ECO:0007669"/>
    <property type="project" value="TreeGrafter"/>
</dbReference>
<feature type="domain" description="Acyltransferase 3" evidence="2">
    <location>
        <begin position="16"/>
        <end position="336"/>
    </location>
</feature>
<organism evidence="3 4">
    <name type="scientific">Pedobacter hiemivivus</name>
    <dbReference type="NCBI Taxonomy" id="2530454"/>
    <lineage>
        <taxon>Bacteria</taxon>
        <taxon>Pseudomonadati</taxon>
        <taxon>Bacteroidota</taxon>
        <taxon>Sphingobacteriia</taxon>
        <taxon>Sphingobacteriales</taxon>
        <taxon>Sphingobacteriaceae</taxon>
        <taxon>Pedobacter</taxon>
    </lineage>
</organism>
<dbReference type="Proteomes" id="UP000309594">
    <property type="component" value="Unassembled WGS sequence"/>
</dbReference>
<dbReference type="RefSeq" id="WP_136881457.1">
    <property type="nucleotide sequence ID" value="NZ_SWDX01000008.1"/>
</dbReference>
<feature type="transmembrane region" description="Helical" evidence="1">
    <location>
        <begin position="169"/>
        <end position="186"/>
    </location>
</feature>
<reference evidence="3 4" key="1">
    <citation type="submission" date="2019-04" db="EMBL/GenBank/DDBJ databases">
        <title>Pedobacter sp. RP-1-16 sp. nov., isolated from Arctic soil.</title>
        <authorList>
            <person name="Dahal R.H."/>
            <person name="Kim D.-U."/>
        </authorList>
    </citation>
    <scope>NUCLEOTIDE SEQUENCE [LARGE SCALE GENOMIC DNA]</scope>
    <source>
        <strain evidence="3 4">RP-1-16</strain>
    </source>
</reference>
<evidence type="ECO:0000259" key="2">
    <source>
        <dbReference type="Pfam" id="PF01757"/>
    </source>
</evidence>
<dbReference type="Pfam" id="PF01757">
    <property type="entry name" value="Acyl_transf_3"/>
    <property type="match status" value="1"/>
</dbReference>
<keyword evidence="3" id="KW-0808">Transferase</keyword>
<dbReference type="AlphaFoldDB" id="A0A4U1GAQ5"/>
<dbReference type="EMBL" id="SWDX01000008">
    <property type="protein sequence ID" value="TKC58162.1"/>
    <property type="molecule type" value="Genomic_DNA"/>
</dbReference>
<dbReference type="GO" id="GO:0016747">
    <property type="term" value="F:acyltransferase activity, transferring groups other than amino-acyl groups"/>
    <property type="evidence" value="ECO:0007669"/>
    <property type="project" value="InterPro"/>
</dbReference>
<accession>A0A4U1GAQ5</accession>
<evidence type="ECO:0000313" key="3">
    <source>
        <dbReference type="EMBL" id="TKC58162.1"/>
    </source>
</evidence>